<evidence type="ECO:0000256" key="2">
    <source>
        <dbReference type="ARBA" id="ARBA00012438"/>
    </source>
</evidence>
<dbReference type="InterPro" id="IPR004358">
    <property type="entry name" value="Sig_transdc_His_kin-like_C"/>
</dbReference>
<dbReference type="SUPFAM" id="SSF47384">
    <property type="entry name" value="Homodimeric domain of signal transducing histidine kinase"/>
    <property type="match status" value="1"/>
</dbReference>
<dbReference type="InterPro" id="IPR003661">
    <property type="entry name" value="HisK_dim/P_dom"/>
</dbReference>
<dbReference type="SUPFAM" id="SSF55874">
    <property type="entry name" value="ATPase domain of HSP90 chaperone/DNA topoisomerase II/histidine kinase"/>
    <property type="match status" value="1"/>
</dbReference>
<keyword evidence="8" id="KW-0902">Two-component regulatory system</keyword>
<dbReference type="PANTHER" id="PTHR43065">
    <property type="entry name" value="SENSOR HISTIDINE KINASE"/>
    <property type="match status" value="1"/>
</dbReference>
<dbReference type="GO" id="GO:0000155">
    <property type="term" value="F:phosphorelay sensor kinase activity"/>
    <property type="evidence" value="ECO:0007669"/>
    <property type="project" value="InterPro"/>
</dbReference>
<organism evidence="12 13">
    <name type="scientific">Parasutterella excrementihominis YIT 11859</name>
    <dbReference type="NCBI Taxonomy" id="762966"/>
    <lineage>
        <taxon>Bacteria</taxon>
        <taxon>Pseudomonadati</taxon>
        <taxon>Pseudomonadota</taxon>
        <taxon>Betaproteobacteria</taxon>
        <taxon>Burkholderiales</taxon>
        <taxon>Sutterellaceae</taxon>
        <taxon>Parasutterella</taxon>
    </lineage>
</organism>
<proteinExistence type="predicted"/>
<dbReference type="eggNOG" id="COG0715">
    <property type="taxonomic scope" value="Bacteria"/>
</dbReference>
<dbReference type="Pfam" id="PF00512">
    <property type="entry name" value="HisKA"/>
    <property type="match status" value="1"/>
</dbReference>
<dbReference type="Pfam" id="PF12974">
    <property type="entry name" value="Phosphonate-bd"/>
    <property type="match status" value="1"/>
</dbReference>
<dbReference type="Gene3D" id="3.30.565.10">
    <property type="entry name" value="Histidine kinase-like ATPase, C-terminal domain"/>
    <property type="match status" value="1"/>
</dbReference>
<keyword evidence="5" id="KW-0547">Nucleotide-binding</keyword>
<keyword evidence="10" id="KW-0472">Membrane</keyword>
<dbReference type="Pfam" id="PF02518">
    <property type="entry name" value="HATPase_c"/>
    <property type="match status" value="1"/>
</dbReference>
<evidence type="ECO:0000256" key="6">
    <source>
        <dbReference type="ARBA" id="ARBA00022777"/>
    </source>
</evidence>
<evidence type="ECO:0000256" key="10">
    <source>
        <dbReference type="SAM" id="Phobius"/>
    </source>
</evidence>
<feature type="coiled-coil region" evidence="9">
    <location>
        <begin position="367"/>
        <end position="401"/>
    </location>
</feature>
<evidence type="ECO:0000256" key="7">
    <source>
        <dbReference type="ARBA" id="ARBA00022840"/>
    </source>
</evidence>
<dbReference type="EC" id="2.7.13.3" evidence="2"/>
<dbReference type="SUPFAM" id="SSF53850">
    <property type="entry name" value="Periplasmic binding protein-like II"/>
    <property type="match status" value="1"/>
</dbReference>
<keyword evidence="7" id="KW-0067">ATP-binding</keyword>
<sequence>MLISERNLRNENSGFLFNRRRLLQKLNFWAEILNRFKMRWILLILCGLISAYAQASQLNNLLPPVRLAVVNSFGSNLSVRYFNGTVNAIAKAVAPRRLVVQFYDQEVFLEAAQNKGFDLAIASSGLTALMTDASGAAALLTIINSRTPDPNHANAGVIVVRSDRDDINCLADLKGKTVAVSSTKAFAGFLAAMGEIQAEGLNPNRLFKSVTATHKPMTELVKQVVNKEVDVAFIASCLLENMEADGVIPKGCLKVINEKKDENFYCKHSTRLYPGWILSAQPTLNSKTLRKIMEALLQLPPGKEEGSYWTVATDYDQMNLLLQRMEVRYLEDRTIGWMLNYYRWYFIVGCGALLLIILNWAYLAFAVRRKTEQLRKKVEENREYERENRKITERIEALEKAKSIGIISAMVAHELKQPLGAINNYSEAILRQLKRGKKPAEEILTEALSEIKSESQRASEIVEFVRNIGRKEPRQRKRFNLESAVEHTIELMKRLGRLNSKCTLTGAGNLFVYADPLNVDLVLMNLLKNAEEAVRNQQNAEIKVEIKNAGADALVIIEDNGPDMTDDQFASLRNLGQSSKKDGLGLGLAIVRELLEANGGSLKLVRIPSGGLRCIASLPIALEDKDGPG</sequence>
<reference evidence="12 13" key="1">
    <citation type="submission" date="2011-02" db="EMBL/GenBank/DDBJ databases">
        <authorList>
            <person name="Weinstock G."/>
            <person name="Sodergren E."/>
            <person name="Clifton S."/>
            <person name="Fulton L."/>
            <person name="Fulton B."/>
            <person name="Courtney L."/>
            <person name="Fronick C."/>
            <person name="Harrison M."/>
            <person name="Strong C."/>
            <person name="Farmer C."/>
            <person name="Delahaunty K."/>
            <person name="Markovic C."/>
            <person name="Hall O."/>
            <person name="Minx P."/>
            <person name="Tomlinson C."/>
            <person name="Mitreva M."/>
            <person name="Hou S."/>
            <person name="Chen J."/>
            <person name="Wollam A."/>
            <person name="Pepin K.H."/>
            <person name="Johnson M."/>
            <person name="Bhonagiri V."/>
            <person name="Zhang X."/>
            <person name="Suruliraj S."/>
            <person name="Warren W."/>
            <person name="Chinwalla A."/>
            <person name="Mardis E.R."/>
            <person name="Wilson R.K."/>
        </authorList>
    </citation>
    <scope>NUCLEOTIDE SEQUENCE [LARGE SCALE GENOMIC DNA]</scope>
    <source>
        <strain evidence="12 13">YIT 11859</strain>
    </source>
</reference>
<evidence type="ECO:0000256" key="9">
    <source>
        <dbReference type="SAM" id="Coils"/>
    </source>
</evidence>
<dbReference type="eggNOG" id="COG4191">
    <property type="taxonomic scope" value="Bacteria"/>
</dbReference>
<evidence type="ECO:0000256" key="3">
    <source>
        <dbReference type="ARBA" id="ARBA00022553"/>
    </source>
</evidence>
<keyword evidence="3" id="KW-0597">Phosphoprotein</keyword>
<keyword evidence="10" id="KW-0812">Transmembrane</keyword>
<keyword evidence="6 12" id="KW-0418">Kinase</keyword>
<dbReference type="CDD" id="cd00082">
    <property type="entry name" value="HisKA"/>
    <property type="match status" value="1"/>
</dbReference>
<comment type="caution">
    <text evidence="12">The sequence shown here is derived from an EMBL/GenBank/DDBJ whole genome shotgun (WGS) entry which is preliminary data.</text>
</comment>
<dbReference type="SMART" id="SM00387">
    <property type="entry name" value="HATPase_c"/>
    <property type="match status" value="1"/>
</dbReference>
<protein>
    <recommendedName>
        <fullName evidence="2">histidine kinase</fullName>
        <ecNumber evidence="2">2.7.13.3</ecNumber>
    </recommendedName>
</protein>
<evidence type="ECO:0000313" key="12">
    <source>
        <dbReference type="EMBL" id="EGG52953.1"/>
    </source>
</evidence>
<evidence type="ECO:0000256" key="8">
    <source>
        <dbReference type="ARBA" id="ARBA00023012"/>
    </source>
</evidence>
<keyword evidence="9" id="KW-0175">Coiled coil</keyword>
<evidence type="ECO:0000256" key="1">
    <source>
        <dbReference type="ARBA" id="ARBA00000085"/>
    </source>
</evidence>
<dbReference type="InterPro" id="IPR036097">
    <property type="entry name" value="HisK_dim/P_sf"/>
</dbReference>
<evidence type="ECO:0000256" key="4">
    <source>
        <dbReference type="ARBA" id="ARBA00022679"/>
    </source>
</evidence>
<dbReference type="Proteomes" id="UP000005156">
    <property type="component" value="Unassembled WGS sequence"/>
</dbReference>
<dbReference type="PRINTS" id="PR00344">
    <property type="entry name" value="BCTRLSENSOR"/>
</dbReference>
<dbReference type="PROSITE" id="PS50109">
    <property type="entry name" value="HIS_KIN"/>
    <property type="match status" value="1"/>
</dbReference>
<feature type="transmembrane region" description="Helical" evidence="10">
    <location>
        <begin position="344"/>
        <end position="367"/>
    </location>
</feature>
<keyword evidence="13" id="KW-1185">Reference proteome</keyword>
<keyword evidence="4" id="KW-0808">Transferase</keyword>
<evidence type="ECO:0000256" key="5">
    <source>
        <dbReference type="ARBA" id="ARBA00022741"/>
    </source>
</evidence>
<comment type="catalytic activity">
    <reaction evidence="1">
        <text>ATP + protein L-histidine = ADP + protein N-phospho-L-histidine.</text>
        <dbReference type="EC" id="2.7.13.3"/>
    </reaction>
</comment>
<accession>F3QLT0</accession>
<dbReference type="InterPro" id="IPR005467">
    <property type="entry name" value="His_kinase_dom"/>
</dbReference>
<name>F3QLT0_9BURK</name>
<evidence type="ECO:0000259" key="11">
    <source>
        <dbReference type="PROSITE" id="PS50109"/>
    </source>
</evidence>
<dbReference type="HOGENOM" id="CLU_011260_2_0_4"/>
<keyword evidence="10" id="KW-1133">Transmembrane helix</keyword>
<dbReference type="SMART" id="SM00388">
    <property type="entry name" value="HisKA"/>
    <property type="match status" value="1"/>
</dbReference>
<dbReference type="Gene3D" id="1.10.287.130">
    <property type="match status" value="1"/>
</dbReference>
<feature type="domain" description="Histidine kinase" evidence="11">
    <location>
        <begin position="410"/>
        <end position="622"/>
    </location>
</feature>
<dbReference type="InterPro" id="IPR036890">
    <property type="entry name" value="HATPase_C_sf"/>
</dbReference>
<evidence type="ECO:0000313" key="13">
    <source>
        <dbReference type="Proteomes" id="UP000005156"/>
    </source>
</evidence>
<dbReference type="GO" id="GO:0005524">
    <property type="term" value="F:ATP binding"/>
    <property type="evidence" value="ECO:0007669"/>
    <property type="project" value="UniProtKB-KW"/>
</dbReference>
<dbReference type="EMBL" id="AFBP01000062">
    <property type="protein sequence ID" value="EGG52953.1"/>
    <property type="molecule type" value="Genomic_DNA"/>
</dbReference>
<gene>
    <name evidence="12" type="ORF">HMPREF9439_01903</name>
</gene>
<dbReference type="InterPro" id="IPR003594">
    <property type="entry name" value="HATPase_dom"/>
</dbReference>
<dbReference type="Gene3D" id="3.40.190.10">
    <property type="entry name" value="Periplasmic binding protein-like II"/>
    <property type="match status" value="1"/>
</dbReference>
<dbReference type="AlphaFoldDB" id="F3QLT0"/>
<dbReference type="PANTHER" id="PTHR43065:SF46">
    <property type="entry name" value="C4-DICARBOXYLATE TRANSPORT SENSOR PROTEIN DCTB"/>
    <property type="match status" value="1"/>
</dbReference>